<protein>
    <submittedName>
        <fullName evidence="2">Uncharacterized protein</fullName>
    </submittedName>
</protein>
<evidence type="ECO:0000313" key="3">
    <source>
        <dbReference type="Proteomes" id="UP000182740"/>
    </source>
</evidence>
<sequence length="327" mass="35975">MITAASFPTPELALRSSDPAEQTRVRGFAQHQAAAAEALRRRLVAEWPGCRSRLQRRDLLAQAHADLVQWRYELALQAPGRPGTGIPLDPQRFRTTIRDGGPNYDRIGYLGRLRDGAHWDPATRTFQSGRPTPASEIMLRYGQLAQARFDNAGWLPNPDVLQNVVRIPSTRRQILGNRLVRGDAARAIADELTARVAARGRDTSRMETGGDLLYVVSADPDDADTIFDTALYLLADADIGDSAERLRLLQHVRYLLFQAPQTKKGSDAVTRVFLVGVGAFLLGRAPVMQSDADLRCMVLDQNHAIEMPADVPLMVAAGPVRRRGGAV</sequence>
<dbReference type="Proteomes" id="UP000182740">
    <property type="component" value="Unassembled WGS sequence"/>
</dbReference>
<dbReference type="AlphaFoldDB" id="A0A1K1LMH1"/>
<accession>A0A1K1LMH1</accession>
<proteinExistence type="predicted"/>
<reference evidence="2" key="1">
    <citation type="submission" date="2016-11" db="EMBL/GenBank/DDBJ databases">
        <authorList>
            <person name="Jaros S."/>
            <person name="Januszkiewicz K."/>
            <person name="Wedrychowicz H."/>
        </authorList>
    </citation>
    <scope>NUCLEOTIDE SEQUENCE [LARGE SCALE GENOMIC DNA]</scope>
    <source>
        <strain evidence="2">DSM 44671</strain>
    </source>
</reference>
<reference evidence="3" key="2">
    <citation type="submission" date="2016-11" db="EMBL/GenBank/DDBJ databases">
        <authorList>
            <person name="Varghese N."/>
            <person name="Submissions S."/>
        </authorList>
    </citation>
    <scope>NUCLEOTIDE SEQUENCE [LARGE SCALE GENOMIC DNA]</scope>
    <source>
        <strain evidence="3">DSM 44671</strain>
    </source>
</reference>
<dbReference type="EMBL" id="FPJG01000001">
    <property type="protein sequence ID" value="SFW12047.1"/>
    <property type="molecule type" value="Genomic_DNA"/>
</dbReference>
<dbReference type="RefSeq" id="WP_072474291.1">
    <property type="nucleotide sequence ID" value="NZ_FPJG01000001.1"/>
</dbReference>
<dbReference type="STRING" id="546364.SAMN04489730_0008"/>
<organism evidence="2 3">
    <name type="scientific">Amycolatopsis australiensis</name>
    <dbReference type="NCBI Taxonomy" id="546364"/>
    <lineage>
        <taxon>Bacteria</taxon>
        <taxon>Bacillati</taxon>
        <taxon>Actinomycetota</taxon>
        <taxon>Actinomycetes</taxon>
        <taxon>Pseudonocardiales</taxon>
        <taxon>Pseudonocardiaceae</taxon>
        <taxon>Amycolatopsis</taxon>
    </lineage>
</organism>
<keyword evidence="3" id="KW-1185">Reference proteome</keyword>
<name>A0A1K1LMH1_9PSEU</name>
<gene>
    <name evidence="1" type="ORF">SAMN04489730_0008</name>
    <name evidence="2" type="ORF">SAMN04489730_0083</name>
</gene>
<dbReference type="EMBL" id="FPJG01000001">
    <property type="protein sequence ID" value="SFW11385.1"/>
    <property type="molecule type" value="Genomic_DNA"/>
</dbReference>
<evidence type="ECO:0000313" key="2">
    <source>
        <dbReference type="EMBL" id="SFW12047.1"/>
    </source>
</evidence>
<evidence type="ECO:0000313" key="1">
    <source>
        <dbReference type="EMBL" id="SFW11385.1"/>
    </source>
</evidence>